<accession>A0A4Y2V2G4</accession>
<keyword evidence="3" id="KW-1185">Reference proteome</keyword>
<dbReference type="Proteomes" id="UP000499080">
    <property type="component" value="Unassembled WGS sequence"/>
</dbReference>
<proteinExistence type="predicted"/>
<sequence length="130" mass="14918">MATRQVYTQRIGQVYRVCKLAPSPFFLRIGTIGTCITKSFPTLEDVRPFQKAGPRKRSNRGWKKGDDESYLRQASLSQVSSPQSGRTSDLRAESAGQSIHERFQWNPAFERDDPRPEANITTRHRSPFQF</sequence>
<protein>
    <submittedName>
        <fullName evidence="2">Uncharacterized protein</fullName>
    </submittedName>
</protein>
<comment type="caution">
    <text evidence="2">The sequence shown here is derived from an EMBL/GenBank/DDBJ whole genome shotgun (WGS) entry which is preliminary data.</text>
</comment>
<reference evidence="2 3" key="1">
    <citation type="journal article" date="2019" name="Sci. Rep.">
        <title>Orb-weaving spider Araneus ventricosus genome elucidates the spidroin gene catalogue.</title>
        <authorList>
            <person name="Kono N."/>
            <person name="Nakamura H."/>
            <person name="Ohtoshi R."/>
            <person name="Moran D.A.P."/>
            <person name="Shinohara A."/>
            <person name="Yoshida Y."/>
            <person name="Fujiwara M."/>
            <person name="Mori M."/>
            <person name="Tomita M."/>
            <person name="Arakawa K."/>
        </authorList>
    </citation>
    <scope>NUCLEOTIDE SEQUENCE [LARGE SCALE GENOMIC DNA]</scope>
</reference>
<evidence type="ECO:0000313" key="2">
    <source>
        <dbReference type="EMBL" id="GBO18574.1"/>
    </source>
</evidence>
<evidence type="ECO:0000256" key="1">
    <source>
        <dbReference type="SAM" id="MobiDB-lite"/>
    </source>
</evidence>
<dbReference type="AlphaFoldDB" id="A0A4Y2V2G4"/>
<feature type="region of interest" description="Disordered" evidence="1">
    <location>
        <begin position="46"/>
        <end position="130"/>
    </location>
</feature>
<dbReference type="EMBL" id="BGPR01042177">
    <property type="protein sequence ID" value="GBO18574.1"/>
    <property type="molecule type" value="Genomic_DNA"/>
</dbReference>
<feature type="compositionally biased region" description="Basic and acidic residues" evidence="1">
    <location>
        <begin position="99"/>
        <end position="116"/>
    </location>
</feature>
<evidence type="ECO:0000313" key="3">
    <source>
        <dbReference type="Proteomes" id="UP000499080"/>
    </source>
</evidence>
<gene>
    <name evidence="2" type="ORF">AVEN_205071_1</name>
</gene>
<organism evidence="2 3">
    <name type="scientific">Araneus ventricosus</name>
    <name type="common">Orbweaver spider</name>
    <name type="synonym">Epeira ventricosa</name>
    <dbReference type="NCBI Taxonomy" id="182803"/>
    <lineage>
        <taxon>Eukaryota</taxon>
        <taxon>Metazoa</taxon>
        <taxon>Ecdysozoa</taxon>
        <taxon>Arthropoda</taxon>
        <taxon>Chelicerata</taxon>
        <taxon>Arachnida</taxon>
        <taxon>Araneae</taxon>
        <taxon>Araneomorphae</taxon>
        <taxon>Entelegynae</taxon>
        <taxon>Araneoidea</taxon>
        <taxon>Araneidae</taxon>
        <taxon>Araneus</taxon>
    </lineage>
</organism>
<name>A0A4Y2V2G4_ARAVE</name>
<feature type="compositionally biased region" description="Basic residues" evidence="1">
    <location>
        <begin position="53"/>
        <end position="62"/>
    </location>
</feature>
<feature type="compositionally biased region" description="Polar residues" evidence="1">
    <location>
        <begin position="72"/>
        <end position="87"/>
    </location>
</feature>